<evidence type="ECO:0000313" key="2">
    <source>
        <dbReference type="EMBL" id="QJW36088.1"/>
    </source>
</evidence>
<dbReference type="OrthoDB" id="9809622at2"/>
<evidence type="ECO:0000256" key="1">
    <source>
        <dbReference type="SAM" id="MobiDB-lite"/>
    </source>
</evidence>
<dbReference type="EMBL" id="CP052757">
    <property type="protein sequence ID" value="QJW36088.1"/>
    <property type="molecule type" value="Genomic_DNA"/>
</dbReference>
<dbReference type="Proteomes" id="UP000451354">
    <property type="component" value="Chromosome"/>
</dbReference>
<dbReference type="AlphaFoldDB" id="A0A6M5UG67"/>
<sequence length="443" mass="48397">MVQFTEPGLDALRVGAHRPPPRGPVTVRRPGPIRRAVWWIASWLPPAFFLRIVRPTEGGDSSAFPRVQVPATPVRLFVGPTNAAGQGWAWARAVERFADDVGAQNMAYRRTLAFPADVDARKALRGSRAWQSAQRREVLRFSHVVIEAQESLFPALGRGVAGEVHELRDAGVAVATLCHGSDVRLPSAHAQRDPWSPFLLESYTDTPLLQARAERSHELLRRLHEEGVPAFVSTPDLLLDVPWATWLPVVVDVDRWRTDTAPLERDVPVVVHAPSRAALKGTDLVEPVLRALEREGRVVYRQATGLDRDGMLALYRDADVVVDQLRLGIYGVAACEAMAAGRVVVSHVSQQSRREARKAAGQDLPVVEATADTLRDVLLDVVDGRDRARAVAARGPGFVRVLHDGRASSRALGDFLSSPGGTSVPGGTRRTADVRASSVRRQS</sequence>
<protein>
    <submittedName>
        <fullName evidence="2">Uncharacterized protein</fullName>
    </submittedName>
</protein>
<reference evidence="3" key="1">
    <citation type="journal article" date="2022" name="Int. J. Syst. Evol. Microbiol.">
        <title>Cellulosimicrobium protaetiae sp. nov., isolated from the gut of the larva of Protaetia brevitarsis seulensis.</title>
        <authorList>
            <person name="Le Han H."/>
            <person name="Nguyen T.T.H."/>
            <person name="Li Z."/>
            <person name="Shin N.R."/>
            <person name="Kim S.G."/>
        </authorList>
    </citation>
    <scope>NUCLEOTIDE SEQUENCE [LARGE SCALE GENOMIC DNA]</scope>
    <source>
        <strain evidence="3">BI34</strain>
    </source>
</reference>
<proteinExistence type="predicted"/>
<dbReference type="KEGG" id="cprt:FIC82_007625"/>
<feature type="region of interest" description="Disordered" evidence="1">
    <location>
        <begin position="1"/>
        <end position="27"/>
    </location>
</feature>
<keyword evidence="3" id="KW-1185">Reference proteome</keyword>
<evidence type="ECO:0000313" key="3">
    <source>
        <dbReference type="Proteomes" id="UP000451354"/>
    </source>
</evidence>
<name>A0A6M5UG67_9MICO</name>
<accession>A0A6M5UG67</accession>
<dbReference type="SUPFAM" id="SSF53756">
    <property type="entry name" value="UDP-Glycosyltransferase/glycogen phosphorylase"/>
    <property type="match status" value="1"/>
</dbReference>
<organism evidence="2 3">
    <name type="scientific">Cellulosimicrobium protaetiae</name>
    <dbReference type="NCBI Taxonomy" id="2587808"/>
    <lineage>
        <taxon>Bacteria</taxon>
        <taxon>Bacillati</taxon>
        <taxon>Actinomycetota</taxon>
        <taxon>Actinomycetes</taxon>
        <taxon>Micrococcales</taxon>
        <taxon>Promicromonosporaceae</taxon>
        <taxon>Cellulosimicrobium</taxon>
    </lineage>
</organism>
<dbReference type="RefSeq" id="WP_154798146.1">
    <property type="nucleotide sequence ID" value="NZ_CP052757.1"/>
</dbReference>
<feature type="compositionally biased region" description="Low complexity" evidence="1">
    <location>
        <begin position="417"/>
        <end position="429"/>
    </location>
</feature>
<feature type="region of interest" description="Disordered" evidence="1">
    <location>
        <begin position="412"/>
        <end position="443"/>
    </location>
</feature>
<dbReference type="Gene3D" id="3.40.50.2000">
    <property type="entry name" value="Glycogen Phosphorylase B"/>
    <property type="match status" value="1"/>
</dbReference>
<gene>
    <name evidence="2" type="ORF">FIC82_007625</name>
</gene>